<dbReference type="Proteomes" id="UP001597101">
    <property type="component" value="Unassembled WGS sequence"/>
</dbReference>
<sequence>MVNRHRGEVEAILDGKAYALCLTLGALAELEALFGAKSLSDLVSQLSSQSLTAQQLRSIIGCGLRGAGHTFTDAEVAEMQCEGGAAGYARIAAELLGATFSATAEE</sequence>
<dbReference type="EMBL" id="JBHTJV010000003">
    <property type="protein sequence ID" value="MFD0915864.1"/>
    <property type="molecule type" value="Genomic_DNA"/>
</dbReference>
<dbReference type="InterPro" id="IPR021791">
    <property type="entry name" value="Phage_TAC_11"/>
</dbReference>
<name>A0ABW3FBM3_9HYPH</name>
<dbReference type="RefSeq" id="WP_377211709.1">
    <property type="nucleotide sequence ID" value="NZ_JBHTJV010000003.1"/>
</dbReference>
<gene>
    <name evidence="1" type="ORF">ACFQ14_05540</name>
</gene>
<dbReference type="Pfam" id="PF11836">
    <property type="entry name" value="Phage_TAC_11"/>
    <property type="match status" value="1"/>
</dbReference>
<comment type="caution">
    <text evidence="1">The sequence shown here is derived from an EMBL/GenBank/DDBJ whole genome shotgun (WGS) entry which is preliminary data.</text>
</comment>
<reference evidence="2" key="1">
    <citation type="journal article" date="2019" name="Int. J. Syst. Evol. Microbiol.">
        <title>The Global Catalogue of Microorganisms (GCM) 10K type strain sequencing project: providing services to taxonomists for standard genome sequencing and annotation.</title>
        <authorList>
            <consortium name="The Broad Institute Genomics Platform"/>
            <consortium name="The Broad Institute Genome Sequencing Center for Infectious Disease"/>
            <person name="Wu L."/>
            <person name="Ma J."/>
        </authorList>
    </citation>
    <scope>NUCLEOTIDE SEQUENCE [LARGE SCALE GENOMIC DNA]</scope>
    <source>
        <strain evidence="2">CCUG 60023</strain>
    </source>
</reference>
<proteinExistence type="predicted"/>
<accession>A0ABW3FBM3</accession>
<evidence type="ECO:0000313" key="1">
    <source>
        <dbReference type="EMBL" id="MFD0915864.1"/>
    </source>
</evidence>
<evidence type="ECO:0000313" key="2">
    <source>
        <dbReference type="Proteomes" id="UP001597101"/>
    </source>
</evidence>
<keyword evidence="2" id="KW-1185">Reference proteome</keyword>
<protein>
    <submittedName>
        <fullName evidence="1">Gene transfer agent family protein</fullName>
    </submittedName>
</protein>
<organism evidence="1 2">
    <name type="scientific">Pseudahrensia aquimaris</name>
    <dbReference type="NCBI Taxonomy" id="744461"/>
    <lineage>
        <taxon>Bacteria</taxon>
        <taxon>Pseudomonadati</taxon>
        <taxon>Pseudomonadota</taxon>
        <taxon>Alphaproteobacteria</taxon>
        <taxon>Hyphomicrobiales</taxon>
        <taxon>Ahrensiaceae</taxon>
        <taxon>Pseudahrensia</taxon>
    </lineage>
</organism>